<reference evidence="3" key="1">
    <citation type="submission" date="2019-03" db="EMBL/GenBank/DDBJ databases">
        <title>Snf2 controls pulcherriminic acid biosynthesis and connects pigmentation and antifungal activity of the yeast Metschnikowia pulcherrima.</title>
        <authorList>
            <person name="Gore-Lloyd D."/>
            <person name="Sumann I."/>
            <person name="Brachmann A.O."/>
            <person name="Schneeberger K."/>
            <person name="Ortiz-Merino R.A."/>
            <person name="Moreno-Beltran M."/>
            <person name="Schlaefli M."/>
            <person name="Kirner P."/>
            <person name="Santos Kron A."/>
            <person name="Wolfe K.H."/>
            <person name="Piel J."/>
            <person name="Ahrens C.H."/>
            <person name="Henk D."/>
            <person name="Freimoser F.M."/>
        </authorList>
    </citation>
    <scope>NUCLEOTIDE SEQUENCE [LARGE SCALE GENOMIC DNA]</scope>
    <source>
        <strain evidence="3">APC 1.2</strain>
    </source>
</reference>
<feature type="transmembrane region" description="Helical" evidence="1">
    <location>
        <begin position="517"/>
        <end position="547"/>
    </location>
</feature>
<protein>
    <submittedName>
        <fullName evidence="2">Glycosylphosphatidylinositol transamidase</fullName>
    </submittedName>
</protein>
<dbReference type="EMBL" id="CP034457">
    <property type="protein sequence ID" value="QBM87316.1"/>
    <property type="molecule type" value="Genomic_DNA"/>
</dbReference>
<dbReference type="AlphaFoldDB" id="A0A4P6XM53"/>
<dbReference type="InterPro" id="IPR007246">
    <property type="entry name" value="Gaa1"/>
</dbReference>
<dbReference type="PIRSF" id="PIRSF036762">
    <property type="entry name" value="GAA1"/>
    <property type="match status" value="1"/>
</dbReference>
<keyword evidence="1" id="KW-0812">Transmembrane</keyword>
<feature type="transmembrane region" description="Helical" evidence="1">
    <location>
        <begin position="71"/>
        <end position="93"/>
    </location>
</feature>
<dbReference type="GO" id="GO:0016255">
    <property type="term" value="P:attachment of GPI anchor to protein"/>
    <property type="evidence" value="ECO:0007669"/>
    <property type="project" value="TreeGrafter"/>
</dbReference>
<keyword evidence="1" id="KW-0472">Membrane</keyword>
<dbReference type="PANTHER" id="PTHR13304">
    <property type="entry name" value="GLYCOSYLPHOSPHATIDYLINOSITOL ANCHOR ATTACHMENT 1 PROTEIN"/>
    <property type="match status" value="1"/>
</dbReference>
<feature type="transmembrane region" description="Helical" evidence="1">
    <location>
        <begin position="442"/>
        <end position="463"/>
    </location>
</feature>
<name>A0A4P6XM53_9ASCO</name>
<organism evidence="2 3">
    <name type="scientific">Metschnikowia aff. pulcherrima</name>
    <dbReference type="NCBI Taxonomy" id="2163413"/>
    <lineage>
        <taxon>Eukaryota</taxon>
        <taxon>Fungi</taxon>
        <taxon>Dikarya</taxon>
        <taxon>Ascomycota</taxon>
        <taxon>Saccharomycotina</taxon>
        <taxon>Pichiomycetes</taxon>
        <taxon>Metschnikowiaceae</taxon>
        <taxon>Metschnikowia</taxon>
    </lineage>
</organism>
<evidence type="ECO:0000313" key="2">
    <source>
        <dbReference type="EMBL" id="QBM87316.1"/>
    </source>
</evidence>
<evidence type="ECO:0000256" key="1">
    <source>
        <dbReference type="SAM" id="Phobius"/>
    </source>
</evidence>
<sequence length="647" mass="71101">MPHDEAQARDTYACRLARSLHNQVSTLLGNRLAHLPGRTTPPKSVHTTQLKMALAETVFRKVYKLGLVPKIIAKLPVLSLMLAVISVCWLLILPMDGQFRHTYISENALMPGQVNLYFRETEWNHVRGFRDEAAKWDFESASRSNPQLEGWLSDFGLKVSHHHDPQTNLSTMYALMHAPRGDNTEAMVLVAPYFTSDGQKNVGAMALAPALARYFARMSIWSKNIIVVFPQNGHTALRRWVDAYHTTLDVTAGSLEAAIVMEYPSEIDNFSFMEIVYEGLNGQLPNLDLLNVATTIARHENMQVSVQGTAPQNLHKNDYWTRLEVLARGILKLAVTGVNGKLHGCEAFSGWQIQALTIKAVGTGGPDITQFGRIVDSSFRSVNNLLEKFHQSFFFYLLLSPTHFVSIGTYLPSAAVIALLFVVSSIYAIARGVSAADFVASIGSVLALFFGIEAICLVGAISLQHIAISGTESSGAFYVITAALMLFTVLSSVGIFAVKAPRFSRPTSFLLLAFALYFIAMLIVTLLIVHFALAFCIGISAFPLTLVQDLITKTHGNTLVSMKARVKVVLCLIASSPVTMIVLLGYILDGGKTEGVLGLVQGLLSSWHEMQSWTWFVVALGWLPAWISVVVVCAFGDFTSLEKEKTE</sequence>
<accession>A0A4P6XM53</accession>
<dbReference type="Proteomes" id="UP000292447">
    <property type="component" value="Chromosome II"/>
</dbReference>
<feature type="transmembrane region" description="Helical" evidence="1">
    <location>
        <begin position="568"/>
        <end position="588"/>
    </location>
</feature>
<feature type="transmembrane region" description="Helical" evidence="1">
    <location>
        <begin position="410"/>
        <end position="430"/>
    </location>
</feature>
<feature type="transmembrane region" description="Helical" evidence="1">
    <location>
        <begin position="475"/>
        <end position="497"/>
    </location>
</feature>
<dbReference type="STRING" id="2163413.A0A4P6XM53"/>
<dbReference type="Pfam" id="PF04114">
    <property type="entry name" value="Gaa1"/>
    <property type="match status" value="1"/>
</dbReference>
<proteinExistence type="predicted"/>
<gene>
    <name evidence="2" type="primary">MPUL0B05180</name>
    <name evidence="2" type="ORF">METSCH_B05180</name>
</gene>
<feature type="transmembrane region" description="Helical" evidence="1">
    <location>
        <begin position="613"/>
        <end position="635"/>
    </location>
</feature>
<dbReference type="GO" id="GO:0042765">
    <property type="term" value="C:GPI-anchor transamidase complex"/>
    <property type="evidence" value="ECO:0007669"/>
    <property type="project" value="InterPro"/>
</dbReference>
<keyword evidence="3" id="KW-1185">Reference proteome</keyword>
<evidence type="ECO:0000313" key="3">
    <source>
        <dbReference type="Proteomes" id="UP000292447"/>
    </source>
</evidence>
<keyword evidence="1" id="KW-1133">Transmembrane helix</keyword>
<dbReference type="PANTHER" id="PTHR13304:SF0">
    <property type="entry name" value="GLYCOSYLPHOSPHATIDYLINOSITOL ANCHOR ATTACHMENT 1 PROTEIN"/>
    <property type="match status" value="1"/>
</dbReference>